<dbReference type="InterPro" id="IPR010982">
    <property type="entry name" value="Lambda_DNA-bd_dom_sf"/>
</dbReference>
<protein>
    <submittedName>
        <fullName evidence="2">Putative DNA-binding protein from phage origin</fullName>
    </submittedName>
</protein>
<name>A0A0H3MLI8_ECO7I</name>
<evidence type="ECO:0000313" key="3">
    <source>
        <dbReference type="Proteomes" id="UP000000749"/>
    </source>
</evidence>
<dbReference type="Pfam" id="PF13560">
    <property type="entry name" value="HTH_31"/>
    <property type="match status" value="1"/>
</dbReference>
<dbReference type="STRING" id="585057.ECIAI39_1941"/>
<keyword evidence="2" id="KW-0238">DNA-binding</keyword>
<sequence>MRTIVLIVNEVYVNFDSLCASRFKAERSRLSLKQAEVAALCGVSREMWGKYERGVAVPGGELLAAFARIGANVQFILTGESSGITLSRDEMELLQHYRQAPLQVKGSVLSALTTGSSRERAEQVIHGDVLGNVIKGNVTIGTGGIMNKNTKRR</sequence>
<evidence type="ECO:0000259" key="1">
    <source>
        <dbReference type="PROSITE" id="PS50943"/>
    </source>
</evidence>
<evidence type="ECO:0000313" key="2">
    <source>
        <dbReference type="EMBL" id="CAR18071.1"/>
    </source>
</evidence>
<dbReference type="CDD" id="cd00093">
    <property type="entry name" value="HTH_XRE"/>
    <property type="match status" value="1"/>
</dbReference>
<dbReference type="SUPFAM" id="SSF47413">
    <property type="entry name" value="lambda repressor-like DNA-binding domains"/>
    <property type="match status" value="1"/>
</dbReference>
<dbReference type="PROSITE" id="PS50943">
    <property type="entry name" value="HTH_CROC1"/>
    <property type="match status" value="1"/>
</dbReference>
<dbReference type="KEGG" id="ect:ECIAI39_1941"/>
<proteinExistence type="predicted"/>
<gene>
    <name evidence="2" type="ordered locus">ECIAI39_1941</name>
</gene>
<feature type="domain" description="HTH cro/C1-type" evidence="1">
    <location>
        <begin position="23"/>
        <end position="69"/>
    </location>
</feature>
<dbReference type="Gene3D" id="1.10.260.40">
    <property type="entry name" value="lambda repressor-like DNA-binding domains"/>
    <property type="match status" value="1"/>
</dbReference>
<dbReference type="AlphaFoldDB" id="A0A0H3MLI8"/>
<dbReference type="HOGENOM" id="CLU_066192_23_2_6"/>
<reference evidence="3" key="1">
    <citation type="journal article" date="2009" name="PLoS Genet.">
        <title>Organised genome dynamics in the Escherichia coli species results in highly diverse adaptive paths.</title>
        <authorList>
            <person name="Touchon M."/>
            <person name="Hoede C."/>
            <person name="Tenaillon O."/>
            <person name="Barbe V."/>
            <person name="Baeriswyl S."/>
            <person name="Bidet P."/>
            <person name="Bingen E."/>
            <person name="Bonacorsi S."/>
            <person name="Bouchier C."/>
            <person name="Bouvet O."/>
            <person name="Calteau A."/>
            <person name="Chiapello H."/>
            <person name="Clermont O."/>
            <person name="Cruveiller S."/>
            <person name="Danchin A."/>
            <person name="Diard M."/>
            <person name="Dossat C."/>
            <person name="Karoui M.E."/>
            <person name="Frapy E."/>
            <person name="Garry L."/>
            <person name="Ghigo J.M."/>
            <person name="Gilles A.M."/>
            <person name="Johnson J."/>
            <person name="Le Bouguenec C."/>
            <person name="Lescat M."/>
            <person name="Mangenot S."/>
            <person name="Martinez-Jehanne V."/>
            <person name="Matic I."/>
            <person name="Nassif X."/>
            <person name="Oztas S."/>
            <person name="Petit M.A."/>
            <person name="Pichon C."/>
            <person name="Rouy Z."/>
            <person name="Ruf C.S."/>
            <person name="Schneider D."/>
            <person name="Tourret J."/>
            <person name="Vacherie B."/>
            <person name="Vallenet D."/>
            <person name="Medigue C."/>
            <person name="Rocha E.P.C."/>
            <person name="Denamur E."/>
        </authorList>
    </citation>
    <scope>NUCLEOTIDE SEQUENCE [LARGE SCALE GENOMIC DNA]</scope>
    <source>
        <strain evidence="3">IAI39 / ExPEC</strain>
    </source>
</reference>
<dbReference type="RefSeq" id="WP_001259268.1">
    <property type="nucleotide sequence ID" value="NC_011750.1"/>
</dbReference>
<dbReference type="Proteomes" id="UP000000749">
    <property type="component" value="Chromosome"/>
</dbReference>
<dbReference type="EMBL" id="CU928164">
    <property type="protein sequence ID" value="CAR18071.1"/>
    <property type="molecule type" value="Genomic_DNA"/>
</dbReference>
<organism evidence="2 3">
    <name type="scientific">Escherichia coli O7:K1 (strain IAI39 / ExPEC)</name>
    <dbReference type="NCBI Taxonomy" id="585057"/>
    <lineage>
        <taxon>Bacteria</taxon>
        <taxon>Pseudomonadati</taxon>
        <taxon>Pseudomonadota</taxon>
        <taxon>Gammaproteobacteria</taxon>
        <taxon>Enterobacterales</taxon>
        <taxon>Enterobacteriaceae</taxon>
        <taxon>Escherichia</taxon>
    </lineage>
</organism>
<dbReference type="GO" id="GO:0003677">
    <property type="term" value="F:DNA binding"/>
    <property type="evidence" value="ECO:0007669"/>
    <property type="project" value="UniProtKB-KW"/>
</dbReference>
<dbReference type="InterPro" id="IPR001387">
    <property type="entry name" value="Cro/C1-type_HTH"/>
</dbReference>
<dbReference type="SMART" id="SM00530">
    <property type="entry name" value="HTH_XRE"/>
    <property type="match status" value="1"/>
</dbReference>
<accession>A0A0H3MLI8</accession>